<evidence type="ECO:0000313" key="1">
    <source>
        <dbReference type="EMBL" id="MBB6332222.1"/>
    </source>
</evidence>
<keyword evidence="2" id="KW-1185">Reference proteome</keyword>
<protein>
    <submittedName>
        <fullName evidence="1">Uncharacterized protein</fullName>
    </submittedName>
</protein>
<sequence length="195" mass="23022">MKEDLNNRNIEISLQKKEKIDHNSLLITLLFKNSSDQNYALSIFPEYYLVKTKKGLIYSDDVGKIRGKIVSSDLADEMEDWEKGNKVLFSFCKKTLFNYKNSESDFSSFLTSRDDLFSNYVLFLPKKSEKRIIICFNSNKMNNKTFNEKNSRISADWEFYEPRAKVLDSLLKSEKIDYMVYDKKIFLKDSLFINK</sequence>
<reference evidence="1 2" key="1">
    <citation type="submission" date="2020-08" db="EMBL/GenBank/DDBJ databases">
        <title>Functional genomics of gut bacteria from endangered species of beetles.</title>
        <authorList>
            <person name="Carlos-Shanley C."/>
        </authorList>
    </citation>
    <scope>NUCLEOTIDE SEQUENCE [LARGE SCALE GENOMIC DNA]</scope>
    <source>
        <strain evidence="1 2">S00068</strain>
    </source>
</reference>
<dbReference type="Proteomes" id="UP000587367">
    <property type="component" value="Unassembled WGS sequence"/>
</dbReference>
<gene>
    <name evidence="1" type="ORF">HNP24_003214</name>
</gene>
<organism evidence="1 2">
    <name type="scientific">Chryseobacterium sediminis</name>
    <dbReference type="NCBI Taxonomy" id="1679494"/>
    <lineage>
        <taxon>Bacteria</taxon>
        <taxon>Pseudomonadati</taxon>
        <taxon>Bacteroidota</taxon>
        <taxon>Flavobacteriia</taxon>
        <taxon>Flavobacteriales</taxon>
        <taxon>Weeksellaceae</taxon>
        <taxon>Chryseobacterium group</taxon>
        <taxon>Chryseobacterium</taxon>
    </lineage>
</organism>
<comment type="caution">
    <text evidence="1">The sequence shown here is derived from an EMBL/GenBank/DDBJ whole genome shotgun (WGS) entry which is preliminary data.</text>
</comment>
<dbReference type="RefSeq" id="WP_184558430.1">
    <property type="nucleotide sequence ID" value="NZ_JACHKS010000002.1"/>
</dbReference>
<evidence type="ECO:0000313" key="2">
    <source>
        <dbReference type="Proteomes" id="UP000587367"/>
    </source>
</evidence>
<accession>A0ABR6Q4K2</accession>
<name>A0ABR6Q4K2_9FLAO</name>
<proteinExistence type="predicted"/>
<dbReference type="EMBL" id="JACHKS010000002">
    <property type="protein sequence ID" value="MBB6332222.1"/>
    <property type="molecule type" value="Genomic_DNA"/>
</dbReference>